<keyword evidence="2" id="KW-0472">Membrane</keyword>
<gene>
    <name evidence="3" type="ORF">ISALK_05070</name>
</gene>
<organism evidence="3 4">
    <name type="scientific">Isachenkonia alkalipeptolytica</name>
    <dbReference type="NCBI Taxonomy" id="2565777"/>
    <lineage>
        <taxon>Bacteria</taxon>
        <taxon>Bacillati</taxon>
        <taxon>Bacillota</taxon>
        <taxon>Clostridia</taxon>
        <taxon>Eubacteriales</taxon>
        <taxon>Clostridiaceae</taxon>
        <taxon>Isachenkonia</taxon>
    </lineage>
</organism>
<protein>
    <submittedName>
        <fullName evidence="3">Uncharacterized protein</fullName>
    </submittedName>
</protein>
<keyword evidence="4" id="KW-1185">Reference proteome</keyword>
<keyword evidence="2" id="KW-1133">Transmembrane helix</keyword>
<feature type="transmembrane region" description="Helical" evidence="2">
    <location>
        <begin position="12"/>
        <end position="30"/>
    </location>
</feature>
<feature type="compositionally biased region" description="Basic and acidic residues" evidence="1">
    <location>
        <begin position="46"/>
        <end position="58"/>
    </location>
</feature>
<accession>A0AA44BET6</accession>
<name>A0AA44BET6_9CLOT</name>
<evidence type="ECO:0000313" key="3">
    <source>
        <dbReference type="EMBL" id="NBG87866.1"/>
    </source>
</evidence>
<evidence type="ECO:0000256" key="2">
    <source>
        <dbReference type="SAM" id="Phobius"/>
    </source>
</evidence>
<dbReference type="AlphaFoldDB" id="A0AA44BET6"/>
<feature type="region of interest" description="Disordered" evidence="1">
    <location>
        <begin position="39"/>
        <end position="70"/>
    </location>
</feature>
<proteinExistence type="predicted"/>
<dbReference type="EMBL" id="SUMG01000004">
    <property type="protein sequence ID" value="NBG87866.1"/>
    <property type="molecule type" value="Genomic_DNA"/>
</dbReference>
<reference evidence="3 4" key="1">
    <citation type="submission" date="2019-04" db="EMBL/GenBank/DDBJ databases">
        <title>Isachenkonia alkalipeptolytica gen. nov. sp. nov. a new anaerobic, alkiliphilic organothrophic bacterium capable to reduce synthesized ferrihydrite isolated from a soda lake.</title>
        <authorList>
            <person name="Toshchakov S.V."/>
            <person name="Zavarzina D.G."/>
            <person name="Zhilina T.N."/>
            <person name="Kostrikina N.A."/>
            <person name="Kublanov I.V."/>
        </authorList>
    </citation>
    <scope>NUCLEOTIDE SEQUENCE [LARGE SCALE GENOMIC DNA]</scope>
    <source>
        <strain evidence="3 4">Z-1701</strain>
    </source>
</reference>
<comment type="caution">
    <text evidence="3">The sequence shown here is derived from an EMBL/GenBank/DDBJ whole genome shotgun (WGS) entry which is preliminary data.</text>
</comment>
<dbReference type="RefSeq" id="WP_160719780.1">
    <property type="nucleotide sequence ID" value="NZ_SUMG01000004.1"/>
</dbReference>
<dbReference type="Proteomes" id="UP000449710">
    <property type="component" value="Unassembled WGS sequence"/>
</dbReference>
<evidence type="ECO:0000313" key="4">
    <source>
        <dbReference type="Proteomes" id="UP000449710"/>
    </source>
</evidence>
<feature type="compositionally biased region" description="Acidic residues" evidence="1">
    <location>
        <begin position="59"/>
        <end position="70"/>
    </location>
</feature>
<keyword evidence="2" id="KW-0812">Transmembrane</keyword>
<sequence length="134" mass="15155">MKEVFHRDRFKAVLLSGVTLGLLLVLFLVLNNLPMLQSVLGNDENEGPREIESLREGEEGTSVEATEEEEEITLQADFKVPVPEDYRGRGFDPFQYVKENADVASISPRSTAAIVRDVHHMTHGRLRKNKSIKH</sequence>
<evidence type="ECO:0000256" key="1">
    <source>
        <dbReference type="SAM" id="MobiDB-lite"/>
    </source>
</evidence>